<evidence type="ECO:0000313" key="1">
    <source>
        <dbReference type="EMBL" id="ARN19018.1"/>
    </source>
</evidence>
<organism evidence="1 2">
    <name type="scientific">Piscinibacter gummiphilus</name>
    <dbReference type="NCBI Taxonomy" id="946333"/>
    <lineage>
        <taxon>Bacteria</taxon>
        <taxon>Pseudomonadati</taxon>
        <taxon>Pseudomonadota</taxon>
        <taxon>Betaproteobacteria</taxon>
        <taxon>Burkholderiales</taxon>
        <taxon>Sphaerotilaceae</taxon>
        <taxon>Piscinibacter</taxon>
    </lineage>
</organism>
<gene>
    <name evidence="1" type="ORF">A4W93_03280</name>
</gene>
<dbReference type="AlphaFoldDB" id="A0A1W6L4B7"/>
<keyword evidence="2" id="KW-1185">Reference proteome</keyword>
<accession>A0A1W6L4B7</accession>
<evidence type="ECO:0000313" key="2">
    <source>
        <dbReference type="Proteomes" id="UP000193427"/>
    </source>
</evidence>
<dbReference type="STRING" id="946333.A4W93_03280"/>
<dbReference type="Proteomes" id="UP000193427">
    <property type="component" value="Chromosome"/>
</dbReference>
<dbReference type="RefSeq" id="WP_085749254.1">
    <property type="nucleotide sequence ID" value="NZ_BSPR01000002.1"/>
</dbReference>
<dbReference type="KEGG" id="rgu:A4W93_03280"/>
<name>A0A1W6L4B7_9BURK</name>
<proteinExistence type="predicted"/>
<protein>
    <submittedName>
        <fullName evidence="1">Uncharacterized protein</fullName>
    </submittedName>
</protein>
<reference evidence="1 2" key="1">
    <citation type="submission" date="2016-04" db="EMBL/GenBank/DDBJ databases">
        <title>Complete genome sequence of natural rubber-degrading, novel Gram-negative bacterium, Rhizobacter gummiphilus strain NS21.</title>
        <authorList>
            <person name="Tabata M."/>
            <person name="Kasai D."/>
            <person name="Fukuda M."/>
        </authorList>
    </citation>
    <scope>NUCLEOTIDE SEQUENCE [LARGE SCALE GENOMIC DNA]</scope>
    <source>
        <strain evidence="1 2">NS21</strain>
    </source>
</reference>
<sequence length="97" mass="10272">MNSCAECPPSRLAAAERLYGARSYTDALVAGQALLTGPAADDDEQARVHAFVARCLAALGEHVLAARHGGLAGSPSGVERRRSAKPLYWPTERRGRA</sequence>
<dbReference type="EMBL" id="CP015118">
    <property type="protein sequence ID" value="ARN19018.1"/>
    <property type="molecule type" value="Genomic_DNA"/>
</dbReference>